<proteinExistence type="inferred from homology"/>
<name>A0A0W8E391_9ZZZZ</name>
<feature type="transmembrane region" description="Helical" evidence="7">
    <location>
        <begin position="48"/>
        <end position="74"/>
    </location>
</feature>
<dbReference type="GO" id="GO:0016020">
    <property type="term" value="C:membrane"/>
    <property type="evidence" value="ECO:0007669"/>
    <property type="project" value="InterPro"/>
</dbReference>
<dbReference type="GO" id="GO:0006508">
    <property type="term" value="P:proteolysis"/>
    <property type="evidence" value="ECO:0007669"/>
    <property type="project" value="UniProtKB-KW"/>
</dbReference>
<comment type="caution">
    <text evidence="8">The sequence shown here is derived from an EMBL/GenBank/DDBJ whole genome shotgun (WGS) entry which is preliminary data.</text>
</comment>
<dbReference type="NCBIfam" id="TIGR00077">
    <property type="entry name" value="lspA"/>
    <property type="match status" value="1"/>
</dbReference>
<dbReference type="GO" id="GO:0004190">
    <property type="term" value="F:aspartic-type endopeptidase activity"/>
    <property type="evidence" value="ECO:0007669"/>
    <property type="project" value="UniProtKB-EC"/>
</dbReference>
<feature type="transmembrane region" description="Helical" evidence="7">
    <location>
        <begin position="120"/>
        <end position="139"/>
    </location>
</feature>
<dbReference type="HAMAP" id="MF_00161">
    <property type="entry name" value="LspA"/>
    <property type="match status" value="1"/>
</dbReference>
<dbReference type="AlphaFoldDB" id="A0A0W8E391"/>
<evidence type="ECO:0000256" key="3">
    <source>
        <dbReference type="ARBA" id="ARBA00022692"/>
    </source>
</evidence>
<sequence length="146" mass="16625">MYYWLIFILIFTLDQLSKWWISSTFFPGESQALIEGVLWLTYVQNEGAAFSILQGKVLFFIIASVIVVAVLAVWSTIKRPPAPLALILGLLSGGAAGNLIDRVRLNYVIDFFDVHWWPIFNIADMAIVIGGILLLWYVFMEERSEH</sequence>
<evidence type="ECO:0000313" key="8">
    <source>
        <dbReference type="EMBL" id="KUG02953.1"/>
    </source>
</evidence>
<protein>
    <submittedName>
        <fullName evidence="8">Lipoprotein signal peptidase</fullName>
        <ecNumber evidence="8">3.4.23.36</ecNumber>
    </submittedName>
</protein>
<evidence type="ECO:0000256" key="5">
    <source>
        <dbReference type="ARBA" id="ARBA00022989"/>
    </source>
</evidence>
<evidence type="ECO:0000256" key="4">
    <source>
        <dbReference type="ARBA" id="ARBA00022801"/>
    </source>
</evidence>
<organism evidence="8">
    <name type="scientific">hydrocarbon metagenome</name>
    <dbReference type="NCBI Taxonomy" id="938273"/>
    <lineage>
        <taxon>unclassified sequences</taxon>
        <taxon>metagenomes</taxon>
        <taxon>ecological metagenomes</taxon>
    </lineage>
</organism>
<keyword evidence="3 7" id="KW-0812">Transmembrane</keyword>
<keyword evidence="2" id="KW-0645">Protease</keyword>
<feature type="transmembrane region" description="Helical" evidence="7">
    <location>
        <begin position="81"/>
        <end position="100"/>
    </location>
</feature>
<dbReference type="Pfam" id="PF01252">
    <property type="entry name" value="Peptidase_A8"/>
    <property type="match status" value="1"/>
</dbReference>
<dbReference type="PANTHER" id="PTHR33695">
    <property type="entry name" value="LIPOPROTEIN SIGNAL PEPTIDASE"/>
    <property type="match status" value="1"/>
</dbReference>
<dbReference type="InterPro" id="IPR001872">
    <property type="entry name" value="Peptidase_A8"/>
</dbReference>
<evidence type="ECO:0000256" key="1">
    <source>
        <dbReference type="ARBA" id="ARBA00022475"/>
    </source>
</evidence>
<dbReference type="PANTHER" id="PTHR33695:SF1">
    <property type="entry name" value="LIPOPROTEIN SIGNAL PEPTIDASE"/>
    <property type="match status" value="1"/>
</dbReference>
<keyword evidence="6 7" id="KW-0472">Membrane</keyword>
<keyword evidence="5 7" id="KW-1133">Transmembrane helix</keyword>
<dbReference type="PRINTS" id="PR00781">
    <property type="entry name" value="LIPOSIGPTASE"/>
</dbReference>
<reference evidence="8" key="1">
    <citation type="journal article" date="2015" name="Proc. Natl. Acad. Sci. U.S.A.">
        <title>Networks of energetic and metabolic interactions define dynamics in microbial communities.</title>
        <authorList>
            <person name="Embree M."/>
            <person name="Liu J.K."/>
            <person name="Al-Bassam M.M."/>
            <person name="Zengler K."/>
        </authorList>
    </citation>
    <scope>NUCLEOTIDE SEQUENCE</scope>
</reference>
<evidence type="ECO:0000256" key="6">
    <source>
        <dbReference type="ARBA" id="ARBA00023136"/>
    </source>
</evidence>
<evidence type="ECO:0000256" key="7">
    <source>
        <dbReference type="SAM" id="Phobius"/>
    </source>
</evidence>
<gene>
    <name evidence="8" type="ORF">ASZ90_019660</name>
</gene>
<evidence type="ECO:0000256" key="2">
    <source>
        <dbReference type="ARBA" id="ARBA00022670"/>
    </source>
</evidence>
<dbReference type="EC" id="3.4.23.36" evidence="8"/>
<keyword evidence="8" id="KW-0449">Lipoprotein</keyword>
<dbReference type="EMBL" id="LNQE01001900">
    <property type="protein sequence ID" value="KUG02953.1"/>
    <property type="molecule type" value="Genomic_DNA"/>
</dbReference>
<accession>A0A0W8E391</accession>
<keyword evidence="1" id="KW-1003">Cell membrane</keyword>
<keyword evidence="4 8" id="KW-0378">Hydrolase</keyword>